<name>A0A4R6KQS4_9ACTN</name>
<protein>
    <submittedName>
        <fullName evidence="2">Uncharacterized protein</fullName>
    </submittedName>
</protein>
<dbReference type="Proteomes" id="UP000295388">
    <property type="component" value="Unassembled WGS sequence"/>
</dbReference>
<dbReference type="RefSeq" id="WP_133798294.1">
    <property type="nucleotide sequence ID" value="NZ_SNWQ01000001.1"/>
</dbReference>
<gene>
    <name evidence="2" type="ORF">EV643_101539</name>
</gene>
<evidence type="ECO:0000313" key="2">
    <source>
        <dbReference type="EMBL" id="TDO54749.1"/>
    </source>
</evidence>
<reference evidence="2 3" key="1">
    <citation type="submission" date="2019-03" db="EMBL/GenBank/DDBJ databases">
        <title>Genomic Encyclopedia of Type Strains, Phase III (KMG-III): the genomes of soil and plant-associated and newly described type strains.</title>
        <authorList>
            <person name="Whitman W."/>
        </authorList>
    </citation>
    <scope>NUCLEOTIDE SEQUENCE [LARGE SCALE GENOMIC DNA]</scope>
    <source>
        <strain evidence="2 3">VKM Ac-2527</strain>
    </source>
</reference>
<dbReference type="AlphaFoldDB" id="A0A4R6KQS4"/>
<dbReference type="EMBL" id="SNWQ01000001">
    <property type="protein sequence ID" value="TDO54749.1"/>
    <property type="molecule type" value="Genomic_DNA"/>
</dbReference>
<keyword evidence="3" id="KW-1185">Reference proteome</keyword>
<accession>A0A4R6KQS4</accession>
<evidence type="ECO:0000313" key="3">
    <source>
        <dbReference type="Proteomes" id="UP000295388"/>
    </source>
</evidence>
<proteinExistence type="predicted"/>
<evidence type="ECO:0000256" key="1">
    <source>
        <dbReference type="SAM" id="MobiDB-lite"/>
    </source>
</evidence>
<dbReference type="OrthoDB" id="487569at2"/>
<comment type="caution">
    <text evidence="2">The sequence shown here is derived from an EMBL/GenBank/DDBJ whole genome shotgun (WGS) entry which is preliminary data.</text>
</comment>
<sequence length="115" mass="12965">MSPGKRGDRVAPPAPPGQWELRFDNSDAGKGWEELCRQAPGNTLRAYDAIRTEPRPFPQTDRQHRLKGSELATVKGLEQWQYEVTGGGRIWYLVDPDRKVVWIRVAATGHPKATD</sequence>
<organism evidence="2 3">
    <name type="scientific">Kribbella caucasensis</name>
    <dbReference type="NCBI Taxonomy" id="2512215"/>
    <lineage>
        <taxon>Bacteria</taxon>
        <taxon>Bacillati</taxon>
        <taxon>Actinomycetota</taxon>
        <taxon>Actinomycetes</taxon>
        <taxon>Propionibacteriales</taxon>
        <taxon>Kribbellaceae</taxon>
        <taxon>Kribbella</taxon>
    </lineage>
</organism>
<feature type="region of interest" description="Disordered" evidence="1">
    <location>
        <begin position="1"/>
        <end position="23"/>
    </location>
</feature>